<keyword evidence="6" id="KW-0812">Transmembrane</keyword>
<evidence type="ECO:0000256" key="3">
    <source>
        <dbReference type="ARBA" id="ARBA00022448"/>
    </source>
</evidence>
<dbReference type="InterPro" id="IPR049031">
    <property type="entry name" value="T2SSK_SAM-like_1st"/>
</dbReference>
<evidence type="ECO:0000256" key="7">
    <source>
        <dbReference type="ARBA" id="ARBA00022927"/>
    </source>
</evidence>
<comment type="similarity">
    <text evidence="2">Belongs to the GSP K family.</text>
</comment>
<keyword evidence="9" id="KW-0472">Membrane</keyword>
<dbReference type="EMBL" id="JAESVA010000011">
    <property type="protein sequence ID" value="MCB8883164.1"/>
    <property type="molecule type" value="Genomic_DNA"/>
</dbReference>
<evidence type="ECO:0000313" key="11">
    <source>
        <dbReference type="EMBL" id="MCB8883164.1"/>
    </source>
</evidence>
<dbReference type="Proteomes" id="UP000721844">
    <property type="component" value="Unassembled WGS sequence"/>
</dbReference>
<evidence type="ECO:0000313" key="12">
    <source>
        <dbReference type="Proteomes" id="UP000721844"/>
    </source>
</evidence>
<keyword evidence="3" id="KW-0813">Transport</keyword>
<evidence type="ECO:0000259" key="10">
    <source>
        <dbReference type="Pfam" id="PF21687"/>
    </source>
</evidence>
<dbReference type="Gene3D" id="1.10.40.60">
    <property type="entry name" value="EpsJ-like"/>
    <property type="match status" value="1"/>
</dbReference>
<evidence type="ECO:0000256" key="5">
    <source>
        <dbReference type="ARBA" id="ARBA00022519"/>
    </source>
</evidence>
<evidence type="ECO:0000256" key="1">
    <source>
        <dbReference type="ARBA" id="ARBA00004533"/>
    </source>
</evidence>
<dbReference type="GO" id="GO:0009306">
    <property type="term" value="P:protein secretion"/>
    <property type="evidence" value="ECO:0007669"/>
    <property type="project" value="InterPro"/>
</dbReference>
<comment type="caution">
    <text evidence="11">The sequence shown here is derived from an EMBL/GenBank/DDBJ whole genome shotgun (WGS) entry which is preliminary data.</text>
</comment>
<dbReference type="PANTHER" id="PTHR38831:SF2">
    <property type="entry name" value="TYPE II SECRETION SYSTEM PROTEIN K"/>
    <property type="match status" value="1"/>
</dbReference>
<gene>
    <name evidence="11" type="ORF">ACELLULO517_23145</name>
</gene>
<dbReference type="RefSeq" id="WP_227309818.1">
    <property type="nucleotide sequence ID" value="NZ_JAESVA010000011.1"/>
</dbReference>
<proteinExistence type="inferred from homology"/>
<accession>A0A963Z5Y3</accession>
<keyword evidence="7" id="KW-0653">Protein transport</keyword>
<keyword evidence="4" id="KW-1003">Cell membrane</keyword>
<feature type="domain" description="T2SS protein K first SAM-like" evidence="10">
    <location>
        <begin position="105"/>
        <end position="193"/>
    </location>
</feature>
<protein>
    <submittedName>
        <fullName evidence="11">General secretion pathway protein GspK</fullName>
    </submittedName>
</protein>
<dbReference type="Pfam" id="PF21687">
    <property type="entry name" value="T2SSK_1st"/>
    <property type="match status" value="1"/>
</dbReference>
<dbReference type="InterPro" id="IPR005628">
    <property type="entry name" value="GspK"/>
</dbReference>
<organism evidence="11 12">
    <name type="scientific">Acidisoma cellulosilyticum</name>
    <dbReference type="NCBI Taxonomy" id="2802395"/>
    <lineage>
        <taxon>Bacteria</taxon>
        <taxon>Pseudomonadati</taxon>
        <taxon>Pseudomonadota</taxon>
        <taxon>Alphaproteobacteria</taxon>
        <taxon>Acetobacterales</taxon>
        <taxon>Acidocellaceae</taxon>
        <taxon>Acidisoma</taxon>
    </lineage>
</organism>
<keyword evidence="5" id="KW-0997">Cell inner membrane</keyword>
<comment type="subcellular location">
    <subcellularLocation>
        <location evidence="1">Cell inner membrane</location>
    </subcellularLocation>
</comment>
<dbReference type="AlphaFoldDB" id="A0A963Z5Y3"/>
<evidence type="ECO:0000256" key="8">
    <source>
        <dbReference type="ARBA" id="ARBA00022989"/>
    </source>
</evidence>
<dbReference type="GO" id="GO:0005886">
    <property type="term" value="C:plasma membrane"/>
    <property type="evidence" value="ECO:0007669"/>
    <property type="project" value="UniProtKB-SubCell"/>
</dbReference>
<evidence type="ECO:0000256" key="2">
    <source>
        <dbReference type="ARBA" id="ARBA00007246"/>
    </source>
</evidence>
<dbReference type="InterPro" id="IPR038072">
    <property type="entry name" value="GspK_central_sf"/>
</dbReference>
<dbReference type="SUPFAM" id="SSF158544">
    <property type="entry name" value="GspK insert domain-like"/>
    <property type="match status" value="1"/>
</dbReference>
<name>A0A963Z5Y3_9PROT</name>
<evidence type="ECO:0000256" key="9">
    <source>
        <dbReference type="ARBA" id="ARBA00023136"/>
    </source>
</evidence>
<evidence type="ECO:0000256" key="6">
    <source>
        <dbReference type="ARBA" id="ARBA00022692"/>
    </source>
</evidence>
<keyword evidence="8" id="KW-1133">Transmembrane helix</keyword>
<evidence type="ECO:0000256" key="4">
    <source>
        <dbReference type="ARBA" id="ARBA00022475"/>
    </source>
</evidence>
<keyword evidence="12" id="KW-1185">Reference proteome</keyword>
<reference evidence="11 12" key="1">
    <citation type="journal article" date="2021" name="Microorganisms">
        <title>Acidisoma silvae sp. nov. and Acidisomacellulosilytica sp. nov., Two Acidophilic Bacteria Isolated from Decaying Wood, Hydrolyzing Cellulose and Producing Poly-3-hydroxybutyrate.</title>
        <authorList>
            <person name="Mieszkin S."/>
            <person name="Pouder E."/>
            <person name="Uroz S."/>
            <person name="Simon-Colin C."/>
            <person name="Alain K."/>
        </authorList>
    </citation>
    <scope>NUCLEOTIDE SEQUENCE [LARGE SCALE GENOMIC DNA]</scope>
    <source>
        <strain evidence="11 12">HW T5.17</strain>
    </source>
</reference>
<sequence length="268" mass="28563">MMGVIPARTRQEGGFALLIVLWALVLLTLIFTRLVSAGRTETEVAFNLRAAAQMQTEADGLVYSTIFSLLGPAASQWKADGTIHRVSLSNGSAEIAIVDLGGRVNPNTASAPLLTALLHQVGADVVTADAVGEAISDWRSPDAQGRFEAPQYHDAGLPYIPPGAPFNSLTEVNLVLGMTPALFSRLAPHLSIYNRDNTDPAIADPAVRAALKQVGIDIDAAQTKRPLRDVFITTKIVSKDGKIAIRQANVELQTSSSGLPFKVLTWAD</sequence>
<dbReference type="PANTHER" id="PTHR38831">
    <property type="entry name" value="TYPE II SECRETION SYSTEM PROTEIN K"/>
    <property type="match status" value="1"/>
</dbReference>